<gene>
    <name evidence="1" type="ORF">BD311DRAFT_756581</name>
</gene>
<sequence length="365" mass="39525">MDASDLQVARAPFGSDFVQTGLDARAIESVAHRPQTCLSRTIGTTCTARSSRRHHLPGRWIPPYRRSTCPGFAKSPVAYSMFMSDPPDPSCSHEPAPRSCRSLSPVWDSITFPYIAPGHLQRASHRLLRSPSPRSPCPWGTSCLLPSPPAALHLNASRAFLSYSCPLGSPSWRRCLRSTSTLFAAHPGSAGGPRSFEQLKVLPSLCVPVSLRGTFCDRTIVGARRPQRSAGSAATQLGCAEVRSEQEPRSGLACSNRAVGTYLHAPLSLHAYHTSTADSPLSVSLCSRYASPRSSLDLEDLAPTREQFVVLSHLPRSRHAARRTLPPRFGHKSNLICAYKRHGCRTAVFAITASLCAISAHALVT</sequence>
<protein>
    <submittedName>
        <fullName evidence="1">Uncharacterized protein</fullName>
    </submittedName>
</protein>
<reference evidence="1" key="1">
    <citation type="submission" date="2019-01" db="EMBL/GenBank/DDBJ databases">
        <title>Draft genome sequences of three monokaryotic isolates of the white-rot basidiomycete fungus Dichomitus squalens.</title>
        <authorList>
            <consortium name="DOE Joint Genome Institute"/>
            <person name="Lopez S.C."/>
            <person name="Andreopoulos B."/>
            <person name="Pangilinan J."/>
            <person name="Lipzen A."/>
            <person name="Riley R."/>
            <person name="Ahrendt S."/>
            <person name="Ng V."/>
            <person name="Barry K."/>
            <person name="Daum C."/>
            <person name="Grigoriev I.V."/>
            <person name="Hilden K.S."/>
            <person name="Makela M.R."/>
            <person name="de Vries R.P."/>
        </authorList>
    </citation>
    <scope>NUCLEOTIDE SEQUENCE [LARGE SCALE GENOMIC DNA]</scope>
    <source>
        <strain evidence="1">OM18370.1</strain>
    </source>
</reference>
<evidence type="ECO:0000313" key="1">
    <source>
        <dbReference type="EMBL" id="TBU29396.1"/>
    </source>
</evidence>
<organism evidence="1">
    <name type="scientific">Dichomitus squalens</name>
    <dbReference type="NCBI Taxonomy" id="114155"/>
    <lineage>
        <taxon>Eukaryota</taxon>
        <taxon>Fungi</taxon>
        <taxon>Dikarya</taxon>
        <taxon>Basidiomycota</taxon>
        <taxon>Agaricomycotina</taxon>
        <taxon>Agaricomycetes</taxon>
        <taxon>Polyporales</taxon>
        <taxon>Polyporaceae</taxon>
        <taxon>Dichomitus</taxon>
    </lineage>
</organism>
<dbReference type="EMBL" id="ML143413">
    <property type="protein sequence ID" value="TBU29396.1"/>
    <property type="molecule type" value="Genomic_DNA"/>
</dbReference>
<accession>A0A4Q9MT20</accession>
<proteinExistence type="predicted"/>
<dbReference type="Proteomes" id="UP000292957">
    <property type="component" value="Unassembled WGS sequence"/>
</dbReference>
<dbReference type="AlphaFoldDB" id="A0A4Q9MT20"/>
<name>A0A4Q9MT20_9APHY</name>